<protein>
    <recommendedName>
        <fullName evidence="1">Endonuclease/exonuclease/phosphatase domain-containing protein</fullName>
    </recommendedName>
</protein>
<evidence type="ECO:0000313" key="3">
    <source>
        <dbReference type="Proteomes" id="UP000193719"/>
    </source>
</evidence>
<dbReference type="EMBL" id="MCFH01000039">
    <property type="protein sequence ID" value="ORX45642.1"/>
    <property type="molecule type" value="Genomic_DNA"/>
</dbReference>
<accession>A0A1Y1V4F4</accession>
<dbReference type="OrthoDB" id="5598740at2759"/>
<reference evidence="2 3" key="1">
    <citation type="submission" date="2016-08" db="EMBL/GenBank/DDBJ databases">
        <title>Genomes of anaerobic fungi encode conserved fungal cellulosomes for biomass hydrolysis.</title>
        <authorList>
            <consortium name="DOE Joint Genome Institute"/>
            <person name="Haitjema C.H."/>
            <person name="Gilmore S.P."/>
            <person name="Henske J.K."/>
            <person name="Solomon K.V."/>
            <person name="De Groot R."/>
            <person name="Kuo A."/>
            <person name="Mondo S.J."/>
            <person name="Salamov A.A."/>
            <person name="Labutti K."/>
            <person name="Zhao Z."/>
            <person name="Chiniquy J."/>
            <person name="Barry K."/>
            <person name="Brewer H.M."/>
            <person name="Purvine S.O."/>
            <person name="Wright A.T."/>
            <person name="Boxma B."/>
            <person name="Van Alen T."/>
            <person name="Hackstein J.H."/>
            <person name="Baker S.E."/>
            <person name="Grigoriev I.V."/>
            <person name="O'Malley M.A."/>
        </authorList>
    </citation>
    <scope>NUCLEOTIDE SEQUENCE [LARGE SCALE GENOMIC DNA]</scope>
    <source>
        <strain evidence="3">finn</strain>
    </source>
</reference>
<dbReference type="InterPro" id="IPR036691">
    <property type="entry name" value="Endo/exonu/phosph_ase_sf"/>
</dbReference>
<dbReference type="Gene3D" id="3.60.10.10">
    <property type="entry name" value="Endonuclease/exonuclease/phosphatase"/>
    <property type="match status" value="1"/>
</dbReference>
<organism evidence="2 3">
    <name type="scientific">Piromyces finnis</name>
    <dbReference type="NCBI Taxonomy" id="1754191"/>
    <lineage>
        <taxon>Eukaryota</taxon>
        <taxon>Fungi</taxon>
        <taxon>Fungi incertae sedis</taxon>
        <taxon>Chytridiomycota</taxon>
        <taxon>Chytridiomycota incertae sedis</taxon>
        <taxon>Neocallimastigomycetes</taxon>
        <taxon>Neocallimastigales</taxon>
        <taxon>Neocallimastigaceae</taxon>
        <taxon>Piromyces</taxon>
    </lineage>
</organism>
<proteinExistence type="predicted"/>
<dbReference type="GO" id="GO:0003824">
    <property type="term" value="F:catalytic activity"/>
    <property type="evidence" value="ECO:0007669"/>
    <property type="project" value="InterPro"/>
</dbReference>
<gene>
    <name evidence="2" type="ORF">BCR36DRAFT_372696</name>
</gene>
<keyword evidence="3" id="KW-1185">Reference proteome</keyword>
<evidence type="ECO:0000259" key="1">
    <source>
        <dbReference type="Pfam" id="PF03372"/>
    </source>
</evidence>
<dbReference type="AlphaFoldDB" id="A0A1Y1V4F4"/>
<dbReference type="STRING" id="1754191.A0A1Y1V4F4"/>
<evidence type="ECO:0000313" key="2">
    <source>
        <dbReference type="EMBL" id="ORX45642.1"/>
    </source>
</evidence>
<feature type="domain" description="Endonuclease/exonuclease/phosphatase" evidence="1">
    <location>
        <begin position="79"/>
        <end position="257"/>
    </location>
</feature>
<dbReference type="Proteomes" id="UP000193719">
    <property type="component" value="Unassembled WGS sequence"/>
</dbReference>
<dbReference type="InterPro" id="IPR005135">
    <property type="entry name" value="Endo/exonuclease/phosphatase"/>
</dbReference>
<sequence>MNIMNIFNTNTFNNNNSENTLPSRVTLDNFFKLSYKKLKLIHIIDKRLELYEFKSSLLNNLNYDSNKNIFYYNEIHNLNILYINANGLGDVKQIITLNNLIYKYDIIFISESWFIDHEKIINEPYFVSSTPLKLKKGFRQIDGIYCFANPLMKKMIKVLYLTKYSITIKVMGKIIKAIYYPPSLNNEKFDNEFNDLFKPDLVLGDFNINIYKQYPLKKHNILNKYCSSRSLYPLIPIKKSNICLPRLDHVFAKEDLKR</sequence>
<comment type="caution">
    <text evidence="2">The sequence shown here is derived from an EMBL/GenBank/DDBJ whole genome shotgun (WGS) entry which is preliminary data.</text>
</comment>
<name>A0A1Y1V4F4_9FUNG</name>
<dbReference type="SUPFAM" id="SSF56219">
    <property type="entry name" value="DNase I-like"/>
    <property type="match status" value="1"/>
</dbReference>
<dbReference type="Pfam" id="PF03372">
    <property type="entry name" value="Exo_endo_phos"/>
    <property type="match status" value="1"/>
</dbReference>
<reference evidence="2 3" key="2">
    <citation type="submission" date="2016-08" db="EMBL/GenBank/DDBJ databases">
        <title>Pervasive Adenine N6-methylation of Active Genes in Fungi.</title>
        <authorList>
            <consortium name="DOE Joint Genome Institute"/>
            <person name="Mondo S.J."/>
            <person name="Dannebaum R.O."/>
            <person name="Kuo R.C."/>
            <person name="Labutti K."/>
            <person name="Haridas S."/>
            <person name="Kuo A."/>
            <person name="Salamov A."/>
            <person name="Ahrendt S.R."/>
            <person name="Lipzen A."/>
            <person name="Sullivan W."/>
            <person name="Andreopoulos W.B."/>
            <person name="Clum A."/>
            <person name="Lindquist E."/>
            <person name="Daum C."/>
            <person name="Ramamoorthy G.K."/>
            <person name="Gryganskyi A."/>
            <person name="Culley D."/>
            <person name="Magnuson J.K."/>
            <person name="James T.Y."/>
            <person name="O'Malley M.A."/>
            <person name="Stajich J.E."/>
            <person name="Spatafora J.W."/>
            <person name="Visel A."/>
            <person name="Grigoriev I.V."/>
        </authorList>
    </citation>
    <scope>NUCLEOTIDE SEQUENCE [LARGE SCALE GENOMIC DNA]</scope>
    <source>
        <strain evidence="3">finn</strain>
    </source>
</reference>